<sequence>MIYHAWLDLREMFNQTAYTIDKYDMNGDTSALSHSLCTPRRVPCSRREVDRPSTYTSLDHSVPIIAESYLHHLDVYKATTPSLTRSAGCSFAPALTFSRRTTTTMVASRRPSAAILDSPVIGMTSRRPSILERRQSELSSRRPSIDPSRLVPMDKFSMSSIADPLLLHCPKRCYRTRGRSSLTLFRDIYFASRFHTFHTHDTMRGRRNVNIELLTHTYQLPRPQVCVFTDAG</sequence>
<dbReference type="Proteomes" id="UP000076727">
    <property type="component" value="Unassembled WGS sequence"/>
</dbReference>
<gene>
    <name evidence="1" type="ORF">DAEQUDRAFT_380799</name>
</gene>
<proteinExistence type="predicted"/>
<name>A0A165P5C1_9APHY</name>
<evidence type="ECO:0000313" key="1">
    <source>
        <dbReference type="EMBL" id="KZT67784.1"/>
    </source>
</evidence>
<accession>A0A165P5C1</accession>
<evidence type="ECO:0000313" key="2">
    <source>
        <dbReference type="Proteomes" id="UP000076727"/>
    </source>
</evidence>
<protein>
    <submittedName>
        <fullName evidence="1">Uncharacterized protein</fullName>
    </submittedName>
</protein>
<dbReference type="EMBL" id="KV429073">
    <property type="protein sequence ID" value="KZT67784.1"/>
    <property type="molecule type" value="Genomic_DNA"/>
</dbReference>
<organism evidence="1 2">
    <name type="scientific">Daedalea quercina L-15889</name>
    <dbReference type="NCBI Taxonomy" id="1314783"/>
    <lineage>
        <taxon>Eukaryota</taxon>
        <taxon>Fungi</taxon>
        <taxon>Dikarya</taxon>
        <taxon>Basidiomycota</taxon>
        <taxon>Agaricomycotina</taxon>
        <taxon>Agaricomycetes</taxon>
        <taxon>Polyporales</taxon>
        <taxon>Fomitopsis</taxon>
    </lineage>
</organism>
<dbReference type="AlphaFoldDB" id="A0A165P5C1"/>
<dbReference type="STRING" id="1314783.A0A165P5C1"/>
<reference evidence="1 2" key="1">
    <citation type="journal article" date="2016" name="Mol. Biol. Evol.">
        <title>Comparative Genomics of Early-Diverging Mushroom-Forming Fungi Provides Insights into the Origins of Lignocellulose Decay Capabilities.</title>
        <authorList>
            <person name="Nagy L.G."/>
            <person name="Riley R."/>
            <person name="Tritt A."/>
            <person name="Adam C."/>
            <person name="Daum C."/>
            <person name="Floudas D."/>
            <person name="Sun H."/>
            <person name="Yadav J.S."/>
            <person name="Pangilinan J."/>
            <person name="Larsson K.H."/>
            <person name="Matsuura K."/>
            <person name="Barry K."/>
            <person name="Labutti K."/>
            <person name="Kuo R."/>
            <person name="Ohm R.A."/>
            <person name="Bhattacharya S.S."/>
            <person name="Shirouzu T."/>
            <person name="Yoshinaga Y."/>
            <person name="Martin F.M."/>
            <person name="Grigoriev I.V."/>
            <person name="Hibbett D.S."/>
        </authorList>
    </citation>
    <scope>NUCLEOTIDE SEQUENCE [LARGE SCALE GENOMIC DNA]</scope>
    <source>
        <strain evidence="1 2">L-15889</strain>
    </source>
</reference>
<keyword evidence="2" id="KW-1185">Reference proteome</keyword>